<dbReference type="Proteomes" id="UP001321543">
    <property type="component" value="Chromosome"/>
</dbReference>
<dbReference type="SUPFAM" id="SSF52172">
    <property type="entry name" value="CheY-like"/>
    <property type="match status" value="1"/>
</dbReference>
<evidence type="ECO:0000313" key="7">
    <source>
        <dbReference type="Proteomes" id="UP001321543"/>
    </source>
</evidence>
<dbReference type="PANTHER" id="PTHR43214">
    <property type="entry name" value="TWO-COMPONENT RESPONSE REGULATOR"/>
    <property type="match status" value="1"/>
</dbReference>
<dbReference type="Pfam" id="PF00196">
    <property type="entry name" value="GerE"/>
    <property type="match status" value="1"/>
</dbReference>
<name>A0ABN6X4T5_9MICO</name>
<evidence type="ECO:0000256" key="1">
    <source>
        <dbReference type="ARBA" id="ARBA00022553"/>
    </source>
</evidence>
<dbReference type="SMART" id="SM00421">
    <property type="entry name" value="HTH_LUXR"/>
    <property type="match status" value="1"/>
</dbReference>
<dbReference type="InterPro" id="IPR039420">
    <property type="entry name" value="WalR-like"/>
</dbReference>
<evidence type="ECO:0000256" key="2">
    <source>
        <dbReference type="ARBA" id="ARBA00023125"/>
    </source>
</evidence>
<keyword evidence="7" id="KW-1185">Reference proteome</keyword>
<protein>
    <submittedName>
        <fullName evidence="6">DNA-binding response regulator</fullName>
    </submittedName>
</protein>
<dbReference type="RefSeq" id="WP_286300011.1">
    <property type="nucleotide sequence ID" value="NZ_AP027728.1"/>
</dbReference>
<accession>A0ABN6X4T5</accession>
<feature type="domain" description="HTH luxR-type" evidence="4">
    <location>
        <begin position="145"/>
        <end position="210"/>
    </location>
</feature>
<dbReference type="EMBL" id="AP027728">
    <property type="protein sequence ID" value="BDZ39697.1"/>
    <property type="molecule type" value="Genomic_DNA"/>
</dbReference>
<proteinExistence type="predicted"/>
<feature type="modified residue" description="4-aspartylphosphate" evidence="3">
    <location>
        <position position="54"/>
    </location>
</feature>
<dbReference type="InterPro" id="IPR011006">
    <property type="entry name" value="CheY-like_superfamily"/>
</dbReference>
<dbReference type="CDD" id="cd17535">
    <property type="entry name" value="REC_NarL-like"/>
    <property type="match status" value="1"/>
</dbReference>
<dbReference type="PROSITE" id="PS50110">
    <property type="entry name" value="RESPONSE_REGULATORY"/>
    <property type="match status" value="1"/>
</dbReference>
<dbReference type="InterPro" id="IPR016032">
    <property type="entry name" value="Sig_transdc_resp-reg_C-effctor"/>
</dbReference>
<dbReference type="PROSITE" id="PS50043">
    <property type="entry name" value="HTH_LUXR_2"/>
    <property type="match status" value="1"/>
</dbReference>
<dbReference type="SMART" id="SM00448">
    <property type="entry name" value="REC"/>
    <property type="match status" value="1"/>
</dbReference>
<dbReference type="CDD" id="cd06170">
    <property type="entry name" value="LuxR_C_like"/>
    <property type="match status" value="1"/>
</dbReference>
<dbReference type="GO" id="GO:0003677">
    <property type="term" value="F:DNA binding"/>
    <property type="evidence" value="ECO:0007669"/>
    <property type="project" value="UniProtKB-KW"/>
</dbReference>
<evidence type="ECO:0000259" key="5">
    <source>
        <dbReference type="PROSITE" id="PS50110"/>
    </source>
</evidence>
<dbReference type="Pfam" id="PF00072">
    <property type="entry name" value="Response_reg"/>
    <property type="match status" value="1"/>
</dbReference>
<sequence length="213" mass="23312">MIRVLLVDDEQIVREGIRDILESADDIIVIGELDSGKNIREAVHSTDPDVVLVDLAMPEVNGVQTLSLLQHVERRPASIVLTTFSADVNILAALHRGAVGFLPKSASTESLIATVRSAAAGVSVLPVDTLRTLIPQITAAKGFHDSNLFDRLSARERQIADGVANGANNASIAAQTHLDERTVRSYISRILRRLELENRVQLALLWERSRSRL</sequence>
<gene>
    <name evidence="6" type="ORF">GCM10025863_23110</name>
</gene>
<evidence type="ECO:0000256" key="3">
    <source>
        <dbReference type="PROSITE-ProRule" id="PRU00169"/>
    </source>
</evidence>
<feature type="domain" description="Response regulatory" evidence="5">
    <location>
        <begin position="3"/>
        <end position="119"/>
    </location>
</feature>
<dbReference type="InterPro" id="IPR058245">
    <property type="entry name" value="NreC/VraR/RcsB-like_REC"/>
</dbReference>
<dbReference type="PRINTS" id="PR00038">
    <property type="entry name" value="HTHLUXR"/>
</dbReference>
<dbReference type="InterPro" id="IPR001789">
    <property type="entry name" value="Sig_transdc_resp-reg_receiver"/>
</dbReference>
<reference evidence="7" key="1">
    <citation type="journal article" date="2019" name="Int. J. Syst. Evol. Microbiol.">
        <title>The Global Catalogue of Microorganisms (GCM) 10K type strain sequencing project: providing services to taxonomists for standard genome sequencing and annotation.</title>
        <authorList>
            <consortium name="The Broad Institute Genomics Platform"/>
            <consortium name="The Broad Institute Genome Sequencing Center for Infectious Disease"/>
            <person name="Wu L."/>
            <person name="Ma J."/>
        </authorList>
    </citation>
    <scope>NUCLEOTIDE SEQUENCE [LARGE SCALE GENOMIC DNA]</scope>
    <source>
        <strain evidence="7">NBRC 106310</strain>
    </source>
</reference>
<dbReference type="InterPro" id="IPR000792">
    <property type="entry name" value="Tscrpt_reg_LuxR_C"/>
</dbReference>
<organism evidence="6 7">
    <name type="scientific">Microbacterium suwonense</name>
    <dbReference type="NCBI Taxonomy" id="683047"/>
    <lineage>
        <taxon>Bacteria</taxon>
        <taxon>Bacillati</taxon>
        <taxon>Actinomycetota</taxon>
        <taxon>Actinomycetes</taxon>
        <taxon>Micrococcales</taxon>
        <taxon>Microbacteriaceae</taxon>
        <taxon>Microbacterium</taxon>
    </lineage>
</organism>
<keyword evidence="1 3" id="KW-0597">Phosphoprotein</keyword>
<evidence type="ECO:0000259" key="4">
    <source>
        <dbReference type="PROSITE" id="PS50043"/>
    </source>
</evidence>
<dbReference type="SUPFAM" id="SSF46894">
    <property type="entry name" value="C-terminal effector domain of the bipartite response regulators"/>
    <property type="match status" value="1"/>
</dbReference>
<evidence type="ECO:0000313" key="6">
    <source>
        <dbReference type="EMBL" id="BDZ39697.1"/>
    </source>
</evidence>
<dbReference type="Gene3D" id="3.40.50.2300">
    <property type="match status" value="1"/>
</dbReference>
<keyword evidence="2 6" id="KW-0238">DNA-binding</keyword>
<dbReference type="PROSITE" id="PS00622">
    <property type="entry name" value="HTH_LUXR_1"/>
    <property type="match status" value="1"/>
</dbReference>